<evidence type="ECO:0000256" key="1">
    <source>
        <dbReference type="ARBA" id="ARBA00004479"/>
    </source>
</evidence>
<organism evidence="16 17">
    <name type="scientific">Cyprinodon variegatus</name>
    <name type="common">Sheepshead minnow</name>
    <dbReference type="NCBI Taxonomy" id="28743"/>
    <lineage>
        <taxon>Eukaryota</taxon>
        <taxon>Metazoa</taxon>
        <taxon>Chordata</taxon>
        <taxon>Craniata</taxon>
        <taxon>Vertebrata</taxon>
        <taxon>Euteleostomi</taxon>
        <taxon>Actinopterygii</taxon>
        <taxon>Neopterygii</taxon>
        <taxon>Teleostei</taxon>
        <taxon>Neoteleostei</taxon>
        <taxon>Acanthomorphata</taxon>
        <taxon>Ovalentaria</taxon>
        <taxon>Atherinomorphae</taxon>
        <taxon>Cyprinodontiformes</taxon>
        <taxon>Cyprinodontidae</taxon>
        <taxon>Cyprinodon</taxon>
    </lineage>
</organism>
<evidence type="ECO:0000259" key="15">
    <source>
        <dbReference type="PROSITE" id="PS50835"/>
    </source>
</evidence>
<evidence type="ECO:0000256" key="8">
    <source>
        <dbReference type="ARBA" id="ARBA00023136"/>
    </source>
</evidence>
<dbReference type="InterPro" id="IPR036179">
    <property type="entry name" value="Ig-like_dom_sf"/>
</dbReference>
<evidence type="ECO:0000256" key="14">
    <source>
        <dbReference type="SAM" id="SignalP"/>
    </source>
</evidence>
<dbReference type="STRING" id="28743.ENSCVAP00000024958"/>
<accession>A0A3Q2DYG8</accession>
<reference evidence="16" key="1">
    <citation type="submission" date="2025-08" db="UniProtKB">
        <authorList>
            <consortium name="Ensembl"/>
        </authorList>
    </citation>
    <scope>IDENTIFICATION</scope>
</reference>
<dbReference type="Proteomes" id="UP000265020">
    <property type="component" value="Unassembled WGS sequence"/>
</dbReference>
<evidence type="ECO:0000256" key="10">
    <source>
        <dbReference type="ARBA" id="ARBA00023180"/>
    </source>
</evidence>
<feature type="chain" id="PRO_5018534873" evidence="14">
    <location>
        <begin position="17"/>
        <end position="237"/>
    </location>
</feature>
<feature type="transmembrane region" description="Helical" evidence="13">
    <location>
        <begin position="208"/>
        <end position="231"/>
    </location>
</feature>
<dbReference type="Gene3D" id="3.10.320.10">
    <property type="entry name" value="Class II Histocompatibility Antigen, M Beta Chain, Chain B, domain 1"/>
    <property type="match status" value="1"/>
</dbReference>
<dbReference type="SMART" id="SM00920">
    <property type="entry name" value="MHC_II_alpha"/>
    <property type="match status" value="1"/>
</dbReference>
<evidence type="ECO:0000313" key="16">
    <source>
        <dbReference type="Ensembl" id="ENSCVAP00000024958.1"/>
    </source>
</evidence>
<sequence>MMKLLLFLCSVLWVSADVLHEDLRIFGCSDSDGEEMYGLDGEEKWVADFKKEKGEDVPPAFIGSFNLQEGAYELAVDDQRVCRESLKVDMKAYKNPPLQRDPPSNPMVYPRDNVELGEQNILICLVSGFYPAPVNVSWTKNNQKVTEGTSINVPYPSKDSTFTQISRLDFIPQLGDVYSCSVEHPALQKPATTIYDVELHGPQPSVGPAVFCGVGLTIGLIGVAVGTFFLIKGNECS</sequence>
<dbReference type="GeneTree" id="ENSGT00940000161847"/>
<dbReference type="PROSITE" id="PS00290">
    <property type="entry name" value="IG_MHC"/>
    <property type="match status" value="1"/>
</dbReference>
<dbReference type="InterPro" id="IPR014745">
    <property type="entry name" value="MHC_II_a/b_N"/>
</dbReference>
<keyword evidence="5" id="KW-0391">Immunity</keyword>
<reference evidence="16" key="2">
    <citation type="submission" date="2025-09" db="UniProtKB">
        <authorList>
            <consortium name="Ensembl"/>
        </authorList>
    </citation>
    <scope>IDENTIFICATION</scope>
</reference>
<evidence type="ECO:0000313" key="17">
    <source>
        <dbReference type="Proteomes" id="UP000265020"/>
    </source>
</evidence>
<dbReference type="GO" id="GO:0002250">
    <property type="term" value="P:adaptive immune response"/>
    <property type="evidence" value="ECO:0007669"/>
    <property type="project" value="UniProtKB-KW"/>
</dbReference>
<dbReference type="OMA" id="VSANFLH"/>
<dbReference type="InterPro" id="IPR003597">
    <property type="entry name" value="Ig_C1-set"/>
</dbReference>
<dbReference type="InterPro" id="IPR050160">
    <property type="entry name" value="MHC/Immunoglobulin"/>
</dbReference>
<keyword evidence="8 13" id="KW-0472">Membrane</keyword>
<dbReference type="GO" id="GO:0002504">
    <property type="term" value="P:antigen processing and presentation of peptide or polysaccharide antigen via MHC class II"/>
    <property type="evidence" value="ECO:0007669"/>
    <property type="project" value="UniProtKB-KW"/>
</dbReference>
<dbReference type="Pfam" id="PF07654">
    <property type="entry name" value="C1-set"/>
    <property type="match status" value="1"/>
</dbReference>
<evidence type="ECO:0000256" key="6">
    <source>
        <dbReference type="ARBA" id="ARBA00022989"/>
    </source>
</evidence>
<keyword evidence="3 13" id="KW-0812">Transmembrane</keyword>
<dbReference type="Ensembl" id="ENSCVAT00000002868.1">
    <property type="protein sequence ID" value="ENSCVAP00000024958.1"/>
    <property type="gene ID" value="ENSCVAG00000009376.1"/>
</dbReference>
<dbReference type="InterPro" id="IPR003006">
    <property type="entry name" value="Ig/MHC_CS"/>
</dbReference>
<evidence type="ECO:0000256" key="9">
    <source>
        <dbReference type="ARBA" id="ARBA00023157"/>
    </source>
</evidence>
<keyword evidence="6 13" id="KW-1133">Transmembrane helix</keyword>
<dbReference type="PANTHER" id="PTHR19944:SF86">
    <property type="entry name" value="HLA CLASS II HISTOCOMPATIBILITY ANTIGEN, DR ALPHA CHAIN"/>
    <property type="match status" value="1"/>
</dbReference>
<keyword evidence="9" id="KW-1015">Disulfide bond</keyword>
<dbReference type="PROSITE" id="PS50835">
    <property type="entry name" value="IG_LIKE"/>
    <property type="match status" value="1"/>
</dbReference>
<dbReference type="AlphaFoldDB" id="A0A3Q2DYG8"/>
<dbReference type="InterPro" id="IPR013783">
    <property type="entry name" value="Ig-like_fold"/>
</dbReference>
<keyword evidence="11" id="KW-0491">MHC II</keyword>
<dbReference type="SMART" id="SM00407">
    <property type="entry name" value="IGc1"/>
    <property type="match status" value="1"/>
</dbReference>
<keyword evidence="17" id="KW-1185">Reference proteome</keyword>
<dbReference type="Gene3D" id="2.60.40.10">
    <property type="entry name" value="Immunoglobulins"/>
    <property type="match status" value="1"/>
</dbReference>
<evidence type="ECO:0000256" key="3">
    <source>
        <dbReference type="ARBA" id="ARBA00022692"/>
    </source>
</evidence>
<dbReference type="InterPro" id="IPR001003">
    <property type="entry name" value="MHC_II_a_N"/>
</dbReference>
<protein>
    <submittedName>
        <fullName evidence="16">H-2 class II histocompatibility antigen, A-U alpha chain-like</fullName>
    </submittedName>
</protein>
<dbReference type="InterPro" id="IPR011162">
    <property type="entry name" value="MHC_I/II-like_Ag-recog"/>
</dbReference>
<dbReference type="SUPFAM" id="SSF48726">
    <property type="entry name" value="Immunoglobulin"/>
    <property type="match status" value="1"/>
</dbReference>
<dbReference type="GO" id="GO:0042613">
    <property type="term" value="C:MHC class II protein complex"/>
    <property type="evidence" value="ECO:0007669"/>
    <property type="project" value="UniProtKB-KW"/>
</dbReference>
<dbReference type="PANTHER" id="PTHR19944">
    <property type="entry name" value="MHC CLASS II-RELATED"/>
    <property type="match status" value="1"/>
</dbReference>
<dbReference type="Pfam" id="PF00993">
    <property type="entry name" value="MHC_II_alpha"/>
    <property type="match status" value="1"/>
</dbReference>
<dbReference type="SUPFAM" id="SSF54452">
    <property type="entry name" value="MHC antigen-recognition domain"/>
    <property type="match status" value="1"/>
</dbReference>
<keyword evidence="4 14" id="KW-0732">Signal</keyword>
<evidence type="ECO:0000256" key="7">
    <source>
        <dbReference type="ARBA" id="ARBA00023130"/>
    </source>
</evidence>
<keyword evidence="10" id="KW-0325">Glycoprotein</keyword>
<evidence type="ECO:0000256" key="2">
    <source>
        <dbReference type="ARBA" id="ARBA00007394"/>
    </source>
</evidence>
<proteinExistence type="inferred from homology"/>
<evidence type="ECO:0000256" key="13">
    <source>
        <dbReference type="SAM" id="Phobius"/>
    </source>
</evidence>
<dbReference type="InterPro" id="IPR007110">
    <property type="entry name" value="Ig-like_dom"/>
</dbReference>
<evidence type="ECO:0000256" key="4">
    <source>
        <dbReference type="ARBA" id="ARBA00022729"/>
    </source>
</evidence>
<comment type="subcellular location">
    <subcellularLocation>
        <location evidence="1">Membrane</location>
        <topology evidence="1">Single-pass type I membrane protein</topology>
    </subcellularLocation>
</comment>
<evidence type="ECO:0000256" key="11">
    <source>
        <dbReference type="ARBA" id="ARBA00023182"/>
    </source>
</evidence>
<evidence type="ECO:0000256" key="5">
    <source>
        <dbReference type="ARBA" id="ARBA00022859"/>
    </source>
</evidence>
<feature type="signal peptide" evidence="14">
    <location>
        <begin position="1"/>
        <end position="16"/>
    </location>
</feature>
<name>A0A3Q2DYG8_CYPVA</name>
<keyword evidence="7" id="KW-1064">Adaptive immunity</keyword>
<feature type="domain" description="Ig-like" evidence="15">
    <location>
        <begin position="102"/>
        <end position="192"/>
    </location>
</feature>
<keyword evidence="12" id="KW-0393">Immunoglobulin domain</keyword>
<comment type="similarity">
    <text evidence="2">Belongs to the MHC class II family.</text>
</comment>
<evidence type="ECO:0000256" key="12">
    <source>
        <dbReference type="ARBA" id="ARBA00023319"/>
    </source>
</evidence>